<dbReference type="InterPro" id="IPR009792">
    <property type="entry name" value="TMEM242"/>
</dbReference>
<keyword evidence="4 10" id="KW-0812">Transmembrane</keyword>
<organism evidence="11 12">
    <name type="scientific">Xylocopa violacea</name>
    <name type="common">Violet carpenter bee</name>
    <name type="synonym">Apis violacea</name>
    <dbReference type="NCBI Taxonomy" id="135666"/>
    <lineage>
        <taxon>Eukaryota</taxon>
        <taxon>Metazoa</taxon>
        <taxon>Ecdysozoa</taxon>
        <taxon>Arthropoda</taxon>
        <taxon>Hexapoda</taxon>
        <taxon>Insecta</taxon>
        <taxon>Pterygota</taxon>
        <taxon>Neoptera</taxon>
        <taxon>Endopterygota</taxon>
        <taxon>Hymenoptera</taxon>
        <taxon>Apocrita</taxon>
        <taxon>Aculeata</taxon>
        <taxon>Apoidea</taxon>
        <taxon>Anthophila</taxon>
        <taxon>Apidae</taxon>
        <taxon>Xylocopa</taxon>
        <taxon>Xylocopa</taxon>
    </lineage>
</organism>
<feature type="transmembrane region" description="Helical" evidence="10">
    <location>
        <begin position="15"/>
        <end position="38"/>
    </location>
</feature>
<evidence type="ECO:0000256" key="5">
    <source>
        <dbReference type="ARBA" id="ARBA00022792"/>
    </source>
</evidence>
<comment type="subcellular location">
    <subcellularLocation>
        <location evidence="1">Mitochondrion inner membrane</location>
        <topology evidence="1">Multi-pass membrane protein</topology>
    </subcellularLocation>
</comment>
<evidence type="ECO:0000256" key="7">
    <source>
        <dbReference type="ARBA" id="ARBA00023128"/>
    </source>
</evidence>
<name>A0ABP1NRH6_XYLVO</name>
<dbReference type="Proteomes" id="UP001642520">
    <property type="component" value="Unassembled WGS sequence"/>
</dbReference>
<protein>
    <recommendedName>
        <fullName evidence="3">Transmembrane protein 242</fullName>
    </recommendedName>
</protein>
<dbReference type="Pfam" id="PF07096">
    <property type="entry name" value="DUF1358"/>
    <property type="match status" value="1"/>
</dbReference>
<comment type="caution">
    <text evidence="11">The sequence shown here is derived from an EMBL/GenBank/DDBJ whole genome shotgun (WGS) entry which is preliminary data.</text>
</comment>
<evidence type="ECO:0000256" key="1">
    <source>
        <dbReference type="ARBA" id="ARBA00004448"/>
    </source>
</evidence>
<reference evidence="11 12" key="1">
    <citation type="submission" date="2024-08" db="EMBL/GenBank/DDBJ databases">
        <authorList>
            <person name="Will J Nash"/>
            <person name="Angela Man"/>
            <person name="Seanna McTaggart"/>
            <person name="Kendall Baker"/>
            <person name="Tom Barker"/>
            <person name="Leah Catchpole"/>
            <person name="Alex Durrant"/>
            <person name="Karim Gharbi"/>
            <person name="Naomi Irish"/>
            <person name="Gemy Kaithakottil"/>
            <person name="Debby Ku"/>
            <person name="Aaliyah Providence"/>
            <person name="Felix Shaw"/>
            <person name="David Swarbreck"/>
            <person name="Chris Watkins"/>
            <person name="Ann M. McCartney"/>
            <person name="Giulio Formenti"/>
            <person name="Alice Mouton"/>
            <person name="Noel Vella"/>
            <person name="Bjorn M von Reumont"/>
            <person name="Adriana Vella"/>
            <person name="Wilfried Haerty"/>
        </authorList>
    </citation>
    <scope>NUCLEOTIDE SEQUENCE [LARGE SCALE GENOMIC DNA]</scope>
</reference>
<keyword evidence="8 10" id="KW-0472">Membrane</keyword>
<evidence type="ECO:0000256" key="9">
    <source>
        <dbReference type="ARBA" id="ARBA00045905"/>
    </source>
</evidence>
<evidence type="ECO:0000313" key="11">
    <source>
        <dbReference type="EMBL" id="CAL7941955.1"/>
    </source>
</evidence>
<keyword evidence="7" id="KW-0496">Mitochondrion</keyword>
<dbReference type="PANTHER" id="PTHR13141">
    <property type="entry name" value="TRANSMEMBRANE PROTEIN 242"/>
    <property type="match status" value="1"/>
</dbReference>
<accession>A0ABP1NRH6</accession>
<evidence type="ECO:0000256" key="6">
    <source>
        <dbReference type="ARBA" id="ARBA00022989"/>
    </source>
</evidence>
<keyword evidence="5" id="KW-0999">Mitochondrion inner membrane</keyword>
<evidence type="ECO:0000256" key="2">
    <source>
        <dbReference type="ARBA" id="ARBA00007570"/>
    </source>
</evidence>
<keyword evidence="12" id="KW-1185">Reference proteome</keyword>
<evidence type="ECO:0000256" key="4">
    <source>
        <dbReference type="ARBA" id="ARBA00022692"/>
    </source>
</evidence>
<sequence length="141" mass="15512">MSDAEKEAKKKKEKLYGTLFLGGLAGLSAMIGFGNALATCKKRDSKHFDMGFMGGKGLHESGAALATRALLWGTVWAVGGCSLLFYGIWKFSGAKNAEEFRFKVGSILPRIPKNDPPQSRTEFENLTDLLKYVSEEWGKEK</sequence>
<comment type="similarity">
    <text evidence="2">Belongs to the TMEM242 family.</text>
</comment>
<dbReference type="PANTHER" id="PTHR13141:SF4">
    <property type="entry name" value="TRANSMEMBRANE PROTEIN 242"/>
    <property type="match status" value="1"/>
</dbReference>
<proteinExistence type="inferred from homology"/>
<evidence type="ECO:0000256" key="8">
    <source>
        <dbReference type="ARBA" id="ARBA00023136"/>
    </source>
</evidence>
<gene>
    <name evidence="11" type="ORF">XYLVIOL_LOCUS5284</name>
</gene>
<keyword evidence="6 10" id="KW-1133">Transmembrane helix</keyword>
<evidence type="ECO:0000256" key="3">
    <source>
        <dbReference type="ARBA" id="ARBA00013934"/>
    </source>
</evidence>
<evidence type="ECO:0000313" key="12">
    <source>
        <dbReference type="Proteomes" id="UP001642520"/>
    </source>
</evidence>
<comment type="function">
    <text evidence="9">Scaffold protein that participates in the c-ring assembly of mitochondrial ATP synthase (F(1)F(0) ATP synthase or complex V) by facilitating the membrane insertion and oligomer formation of the subunit c/ATP5MC3. Participates in the incorporation of the c-ring into vestigial complexes. Additionally influences the incorporation of subunits MT-ATP6, MT-ATP8, ATP5MJ, and ATP5MK in the ATP synthase.</text>
</comment>
<dbReference type="EMBL" id="CAXAJV020001292">
    <property type="protein sequence ID" value="CAL7941955.1"/>
    <property type="molecule type" value="Genomic_DNA"/>
</dbReference>
<feature type="transmembrane region" description="Helical" evidence="10">
    <location>
        <begin position="69"/>
        <end position="89"/>
    </location>
</feature>
<evidence type="ECO:0000256" key="10">
    <source>
        <dbReference type="SAM" id="Phobius"/>
    </source>
</evidence>